<feature type="compositionally biased region" description="Basic residues" evidence="1">
    <location>
        <begin position="47"/>
        <end position="58"/>
    </location>
</feature>
<protein>
    <submittedName>
        <fullName evidence="2">Uncharacterized protein</fullName>
    </submittedName>
</protein>
<organism evidence="2">
    <name type="scientific">uncultured Solirubrobacteraceae bacterium</name>
    <dbReference type="NCBI Taxonomy" id="1162706"/>
    <lineage>
        <taxon>Bacteria</taxon>
        <taxon>Bacillati</taxon>
        <taxon>Actinomycetota</taxon>
        <taxon>Thermoleophilia</taxon>
        <taxon>Solirubrobacterales</taxon>
        <taxon>Solirubrobacteraceae</taxon>
        <taxon>environmental samples</taxon>
    </lineage>
</organism>
<feature type="compositionally biased region" description="Basic residues" evidence="1">
    <location>
        <begin position="1"/>
        <end position="21"/>
    </location>
</feature>
<dbReference type="EMBL" id="CADCVT010000295">
    <property type="protein sequence ID" value="CAA9517545.1"/>
    <property type="molecule type" value="Genomic_DNA"/>
</dbReference>
<feature type="region of interest" description="Disordered" evidence="1">
    <location>
        <begin position="1"/>
        <end position="82"/>
    </location>
</feature>
<gene>
    <name evidence="2" type="ORF">AVDCRST_MAG85-2709</name>
</gene>
<accession>A0A6J4TAE0</accession>
<proteinExistence type="predicted"/>
<feature type="non-terminal residue" evidence="2">
    <location>
        <position position="82"/>
    </location>
</feature>
<dbReference type="AlphaFoldDB" id="A0A6J4TAE0"/>
<feature type="non-terminal residue" evidence="2">
    <location>
        <position position="1"/>
    </location>
</feature>
<name>A0A6J4TAE0_9ACTN</name>
<reference evidence="2" key="1">
    <citation type="submission" date="2020-02" db="EMBL/GenBank/DDBJ databases">
        <authorList>
            <person name="Meier V. D."/>
        </authorList>
    </citation>
    <scope>NUCLEOTIDE SEQUENCE</scope>
    <source>
        <strain evidence="2">AVDCRST_MAG85</strain>
    </source>
</reference>
<evidence type="ECO:0000313" key="2">
    <source>
        <dbReference type="EMBL" id="CAA9517545.1"/>
    </source>
</evidence>
<evidence type="ECO:0000256" key="1">
    <source>
        <dbReference type="SAM" id="MobiDB-lite"/>
    </source>
</evidence>
<sequence>ARRRDVHRDRGRRRRHRRRRARSEAAGRLPGRHLRERGWSCGDRPREHRRVHPVRAVHPRLPSGDGAGAQAVLGRGSRLDCM</sequence>